<dbReference type="Gene3D" id="3.30.710.10">
    <property type="entry name" value="Potassium Channel Kv1.1, Chain A"/>
    <property type="match status" value="1"/>
</dbReference>
<accession>A0A834Y273</accession>
<name>A0A834Y273_APHGI</name>
<dbReference type="OrthoDB" id="6335872at2759"/>
<dbReference type="Proteomes" id="UP000639338">
    <property type="component" value="Unassembled WGS sequence"/>
</dbReference>
<dbReference type="GO" id="GO:0005829">
    <property type="term" value="C:cytosol"/>
    <property type="evidence" value="ECO:0007669"/>
    <property type="project" value="TreeGrafter"/>
</dbReference>
<feature type="domain" description="BACK" evidence="1">
    <location>
        <begin position="167"/>
        <end position="274"/>
    </location>
</feature>
<dbReference type="PANTHER" id="PTHR45774">
    <property type="entry name" value="BTB/POZ DOMAIN-CONTAINING"/>
    <property type="match status" value="1"/>
</dbReference>
<reference evidence="2 3" key="1">
    <citation type="submission" date="2020-08" db="EMBL/GenBank/DDBJ databases">
        <title>Aphidius gifuensis genome sequencing and assembly.</title>
        <authorList>
            <person name="Du Z."/>
        </authorList>
    </citation>
    <scope>NUCLEOTIDE SEQUENCE [LARGE SCALE GENOMIC DNA]</scope>
    <source>
        <strain evidence="2">YNYX2018</strain>
        <tissue evidence="2">Adults</tissue>
    </source>
</reference>
<dbReference type="EMBL" id="JACMRX010000002">
    <property type="protein sequence ID" value="KAF7995527.1"/>
    <property type="molecule type" value="Genomic_DNA"/>
</dbReference>
<dbReference type="PANTHER" id="PTHR45774:SF4">
    <property type="entry name" value="AXUNDEAD, ISOFORM F"/>
    <property type="match status" value="1"/>
</dbReference>
<keyword evidence="3" id="KW-1185">Reference proteome</keyword>
<dbReference type="SMART" id="SM00875">
    <property type="entry name" value="BACK"/>
    <property type="match status" value="1"/>
</dbReference>
<protein>
    <recommendedName>
        <fullName evidence="1">BACK domain-containing protein</fullName>
    </recommendedName>
</protein>
<organism evidence="2 3">
    <name type="scientific">Aphidius gifuensis</name>
    <name type="common">Parasitoid wasp</name>
    <dbReference type="NCBI Taxonomy" id="684658"/>
    <lineage>
        <taxon>Eukaryota</taxon>
        <taxon>Metazoa</taxon>
        <taxon>Ecdysozoa</taxon>
        <taxon>Arthropoda</taxon>
        <taxon>Hexapoda</taxon>
        <taxon>Insecta</taxon>
        <taxon>Pterygota</taxon>
        <taxon>Neoptera</taxon>
        <taxon>Endopterygota</taxon>
        <taxon>Hymenoptera</taxon>
        <taxon>Apocrita</taxon>
        <taxon>Ichneumonoidea</taxon>
        <taxon>Braconidae</taxon>
        <taxon>Aphidiinae</taxon>
        <taxon>Aphidius</taxon>
    </lineage>
</organism>
<gene>
    <name evidence="2" type="ORF">HCN44_006634</name>
</gene>
<dbReference type="Pfam" id="PF07707">
    <property type="entry name" value="BACK"/>
    <property type="match status" value="1"/>
</dbReference>
<evidence type="ECO:0000313" key="3">
    <source>
        <dbReference type="Proteomes" id="UP000639338"/>
    </source>
</evidence>
<comment type="caution">
    <text evidence="2">The sequence shown here is derived from an EMBL/GenBank/DDBJ whole genome shotgun (WGS) entry which is preliminary data.</text>
</comment>
<dbReference type="AlphaFoldDB" id="A0A834Y273"/>
<evidence type="ECO:0000313" key="2">
    <source>
        <dbReference type="EMBL" id="KAF7995527.1"/>
    </source>
</evidence>
<evidence type="ECO:0000259" key="1">
    <source>
        <dbReference type="SMART" id="SM00875"/>
    </source>
</evidence>
<dbReference type="InterPro" id="IPR011333">
    <property type="entry name" value="SKP1/BTB/POZ_sf"/>
</dbReference>
<proteinExistence type="predicted"/>
<dbReference type="Gene3D" id="1.25.40.420">
    <property type="match status" value="1"/>
</dbReference>
<sequence>MGLIFKDMSSKESFIQAEIKMTIDDPLRKVIFEVGWPGDTWKYIVDRKIFAEKSEWLRARLIGPWSPPPSDPPPIIILDQLDKRGYDYLFKFFNGEKIIFSSVTTARATLDAAHYCLCPEVAKISSDYLIKNLTSSTVLEVYHGLNFYTIDNDYNNQNNTNLLSSPTDDLREIAVACTTLLAACLTVIDLNPDDVLSQEKFEELTAQEVVNLSSRDELRLTKESILFNALDKWSGAECRRNGIEPTPFNKRSVLSDDTWFSVRYLLMSDKEFIQGPMTSGILSSCESAAIVAKILGHNKNHQNEMLKNQSGIIRLSLMPRKRKSPVKYKYCMKPGKKERDDNKKNRRKECASQGQRACARVGDIIIRVLACVFD</sequence>
<dbReference type="GO" id="GO:0022008">
    <property type="term" value="P:neurogenesis"/>
    <property type="evidence" value="ECO:0007669"/>
    <property type="project" value="TreeGrafter"/>
</dbReference>
<dbReference type="InterPro" id="IPR011705">
    <property type="entry name" value="BACK"/>
</dbReference>